<feature type="region of interest" description="Disordered" evidence="9">
    <location>
        <begin position="1"/>
        <end position="28"/>
    </location>
</feature>
<evidence type="ECO:0000256" key="3">
    <source>
        <dbReference type="ARBA" id="ARBA00005043"/>
    </source>
</evidence>
<evidence type="ECO:0000256" key="4">
    <source>
        <dbReference type="ARBA" id="ARBA00009567"/>
    </source>
</evidence>
<evidence type="ECO:0000256" key="5">
    <source>
        <dbReference type="ARBA" id="ARBA00020264"/>
    </source>
</evidence>
<feature type="region of interest" description="Disordered" evidence="9">
    <location>
        <begin position="292"/>
        <end position="334"/>
    </location>
</feature>
<comment type="pathway">
    <text evidence="3">tRNA modification; 5-methoxycarbonylmethyl-2-thiouridine-tRNA biosynthesis.</text>
</comment>
<comment type="caution">
    <text evidence="10">The sequence shown here is derived from an EMBL/GenBank/DDBJ whole genome shotgun (WGS) entry which is preliminary data.</text>
</comment>
<dbReference type="Pfam" id="PF10483">
    <property type="entry name" value="Elong_Iki1"/>
    <property type="match status" value="2"/>
</dbReference>
<keyword evidence="7" id="KW-0819">tRNA processing</keyword>
<gene>
    <name evidence="10" type="ORF">FSP39_002012</name>
</gene>
<dbReference type="InterPro" id="IPR019519">
    <property type="entry name" value="Elp5"/>
</dbReference>
<reference evidence="10" key="1">
    <citation type="submission" date="2019-08" db="EMBL/GenBank/DDBJ databases">
        <title>The improved chromosome-level genome for the pearl oyster Pinctada fucata martensii using PacBio sequencing and Hi-C.</title>
        <authorList>
            <person name="Zheng Z."/>
        </authorList>
    </citation>
    <scope>NUCLEOTIDE SEQUENCE</scope>
    <source>
        <strain evidence="10">ZZ-2019</strain>
        <tissue evidence="10">Adductor muscle</tissue>
    </source>
</reference>
<name>A0AA89C155_PINIB</name>
<organism evidence="10 11">
    <name type="scientific">Pinctada imbricata</name>
    <name type="common">Atlantic pearl-oyster</name>
    <name type="synonym">Pinctada martensii</name>
    <dbReference type="NCBI Taxonomy" id="66713"/>
    <lineage>
        <taxon>Eukaryota</taxon>
        <taxon>Metazoa</taxon>
        <taxon>Spiralia</taxon>
        <taxon>Lophotrochozoa</taxon>
        <taxon>Mollusca</taxon>
        <taxon>Bivalvia</taxon>
        <taxon>Autobranchia</taxon>
        <taxon>Pteriomorphia</taxon>
        <taxon>Pterioida</taxon>
        <taxon>Pterioidea</taxon>
        <taxon>Pteriidae</taxon>
        <taxon>Pinctada</taxon>
    </lineage>
</organism>
<comment type="subcellular location">
    <subcellularLocation>
        <location evidence="2">Cytoplasm</location>
    </subcellularLocation>
    <subcellularLocation>
        <location evidence="1">Nucleus</location>
    </subcellularLocation>
</comment>
<evidence type="ECO:0000256" key="2">
    <source>
        <dbReference type="ARBA" id="ARBA00004496"/>
    </source>
</evidence>
<evidence type="ECO:0000256" key="9">
    <source>
        <dbReference type="SAM" id="MobiDB-lite"/>
    </source>
</evidence>
<dbReference type="PANTHER" id="PTHR15641:SF1">
    <property type="entry name" value="ELONGATOR COMPLEX PROTEIN 5"/>
    <property type="match status" value="1"/>
</dbReference>
<evidence type="ECO:0000256" key="1">
    <source>
        <dbReference type="ARBA" id="ARBA00004123"/>
    </source>
</evidence>
<protein>
    <recommendedName>
        <fullName evidence="5">Elongator complex protein 5</fullName>
    </recommendedName>
</protein>
<dbReference type="AlphaFoldDB" id="A0AA89C155"/>
<comment type="similarity">
    <text evidence="4">Belongs to the ELP5 family.</text>
</comment>
<dbReference type="Proteomes" id="UP001186944">
    <property type="component" value="Unassembled WGS sequence"/>
</dbReference>
<evidence type="ECO:0000313" key="10">
    <source>
        <dbReference type="EMBL" id="KAK3104437.1"/>
    </source>
</evidence>
<proteinExistence type="inferred from homology"/>
<keyword evidence="6" id="KW-0963">Cytoplasm</keyword>
<dbReference type="EMBL" id="VSWD01000004">
    <property type="protein sequence ID" value="KAK3104437.1"/>
    <property type="molecule type" value="Genomic_DNA"/>
</dbReference>
<dbReference type="CDD" id="cd19496">
    <property type="entry name" value="Elp5"/>
    <property type="match status" value="1"/>
</dbReference>
<keyword evidence="8" id="KW-0539">Nucleus</keyword>
<dbReference type="GO" id="GO:0002098">
    <property type="term" value="P:tRNA wobble uridine modification"/>
    <property type="evidence" value="ECO:0007669"/>
    <property type="project" value="InterPro"/>
</dbReference>
<evidence type="ECO:0000313" key="11">
    <source>
        <dbReference type="Proteomes" id="UP001186944"/>
    </source>
</evidence>
<dbReference type="GO" id="GO:0005634">
    <property type="term" value="C:nucleus"/>
    <property type="evidence" value="ECO:0007669"/>
    <property type="project" value="UniProtKB-SubCell"/>
</dbReference>
<sequence>MSHVGSDVGVRGSKKQEETGVPGEKTPAEAWLADHLPSRIRPFVESEIRSRDIRDSVEDPGRALCAAFLVGLASRVDKVHLLQFDLKSRDLIQVVKKLGIENVEFHRGSGLSDEWIQSSLNIDTDLVKYLKGTGCLHGNQTVAIVIDSISNHILHRPTPYTCQTIHSLANKKNFDCDVKQVVCLLHGDLHDNQQLSLLEHTSTSVVRLTSPVSSHHNFSCSTLHKKATGKVIRITEEFTISEHFTVSNIQEVKKSTPKLSVMDEDNSVDPTANLTFNLSLTDKEKEARSNVVLPYTKQQEIDSQGNSPGEGKIFYQPDEADDFDEEDPDDDLDI</sequence>
<feature type="compositionally biased region" description="Acidic residues" evidence="9">
    <location>
        <begin position="318"/>
        <end position="334"/>
    </location>
</feature>
<dbReference type="GO" id="GO:0000049">
    <property type="term" value="F:tRNA binding"/>
    <property type="evidence" value="ECO:0007669"/>
    <property type="project" value="TreeGrafter"/>
</dbReference>
<dbReference type="GO" id="GO:0033588">
    <property type="term" value="C:elongator holoenzyme complex"/>
    <property type="evidence" value="ECO:0007669"/>
    <property type="project" value="InterPro"/>
</dbReference>
<dbReference type="GO" id="GO:0005829">
    <property type="term" value="C:cytosol"/>
    <property type="evidence" value="ECO:0007669"/>
    <property type="project" value="TreeGrafter"/>
</dbReference>
<dbReference type="PANTHER" id="PTHR15641">
    <property type="entry name" value="ELONGATOR COMPLEX PROTEIN 5"/>
    <property type="match status" value="1"/>
</dbReference>
<evidence type="ECO:0000256" key="8">
    <source>
        <dbReference type="ARBA" id="ARBA00023242"/>
    </source>
</evidence>
<evidence type="ECO:0000256" key="6">
    <source>
        <dbReference type="ARBA" id="ARBA00022490"/>
    </source>
</evidence>
<keyword evidence="11" id="KW-1185">Reference proteome</keyword>
<feature type="compositionally biased region" description="Polar residues" evidence="9">
    <location>
        <begin position="296"/>
        <end position="307"/>
    </location>
</feature>
<accession>A0AA89C155</accession>
<evidence type="ECO:0000256" key="7">
    <source>
        <dbReference type="ARBA" id="ARBA00022694"/>
    </source>
</evidence>